<dbReference type="InterPro" id="IPR036457">
    <property type="entry name" value="PPM-type-like_dom_sf"/>
</dbReference>
<organism evidence="2 3">
    <name type="scientific">Daucus carota subsp. sativus</name>
    <name type="common">Carrot</name>
    <dbReference type="NCBI Taxonomy" id="79200"/>
    <lineage>
        <taxon>Eukaryota</taxon>
        <taxon>Viridiplantae</taxon>
        <taxon>Streptophyta</taxon>
        <taxon>Embryophyta</taxon>
        <taxon>Tracheophyta</taxon>
        <taxon>Spermatophyta</taxon>
        <taxon>Magnoliopsida</taxon>
        <taxon>eudicotyledons</taxon>
        <taxon>Gunneridae</taxon>
        <taxon>Pentapetalae</taxon>
        <taxon>asterids</taxon>
        <taxon>campanulids</taxon>
        <taxon>Apiales</taxon>
        <taxon>Apiaceae</taxon>
        <taxon>Apioideae</taxon>
        <taxon>Scandiceae</taxon>
        <taxon>Daucinae</taxon>
        <taxon>Daucus</taxon>
        <taxon>Daucus sect. Daucus</taxon>
    </lineage>
</organism>
<sequence>MGIKKLNLNFKAFKLRKFAIGHSKRKDRNEKKPSWMVPISHGFHVVEDRSSIGEANELDSDSIVVQREENKGQELWFFSVFDAQIGDRVTKYMQSHLFDKKPPESEMRRKAKETIRKAYLGVRAKIRETTKRDDMWRVGCASAIVINGEKLVLAHMGEYRAIVCKDGEAHQVGRKHKQTSKRNWSHKLFSGAKMSKLRFVDNSGGTRSSKSFEPLVSTEKIDSDTEFVVLASTGIWEVMKHQEVVNLIRHLDDPQEAAECLAKEALVRMSKSKISCLIIRFE</sequence>
<dbReference type="SMART" id="SM00332">
    <property type="entry name" value="PP2Cc"/>
    <property type="match status" value="1"/>
</dbReference>
<dbReference type="GO" id="GO:0004722">
    <property type="term" value="F:protein serine/threonine phosphatase activity"/>
    <property type="evidence" value="ECO:0007669"/>
    <property type="project" value="InterPro"/>
</dbReference>
<dbReference type="EMBL" id="CP093343">
    <property type="protein sequence ID" value="WOG83225.1"/>
    <property type="molecule type" value="Genomic_DNA"/>
</dbReference>
<dbReference type="InterPro" id="IPR015655">
    <property type="entry name" value="PP2C"/>
</dbReference>
<dbReference type="Proteomes" id="UP000077755">
    <property type="component" value="Chromosome 1"/>
</dbReference>
<protein>
    <recommendedName>
        <fullName evidence="1">PPM-type phosphatase domain-containing protein</fullName>
    </recommendedName>
</protein>
<dbReference type="PROSITE" id="PS51746">
    <property type="entry name" value="PPM_2"/>
    <property type="match status" value="1"/>
</dbReference>
<evidence type="ECO:0000313" key="3">
    <source>
        <dbReference type="Proteomes" id="UP000077755"/>
    </source>
</evidence>
<dbReference type="Pfam" id="PF00481">
    <property type="entry name" value="PP2C"/>
    <property type="match status" value="2"/>
</dbReference>
<gene>
    <name evidence="2" type="ORF">DCAR_0102400</name>
</gene>
<dbReference type="SUPFAM" id="SSF81606">
    <property type="entry name" value="PP2C-like"/>
    <property type="match status" value="1"/>
</dbReference>
<name>A0AAF0W4R3_DAUCS</name>
<evidence type="ECO:0000259" key="1">
    <source>
        <dbReference type="PROSITE" id="PS51746"/>
    </source>
</evidence>
<dbReference type="KEGG" id="dcr:108204312"/>
<dbReference type="AlphaFoldDB" id="A0AAF0W4R3"/>
<keyword evidence="3" id="KW-1185">Reference proteome</keyword>
<evidence type="ECO:0000313" key="2">
    <source>
        <dbReference type="EMBL" id="WOG83225.1"/>
    </source>
</evidence>
<dbReference type="InterPro" id="IPR001932">
    <property type="entry name" value="PPM-type_phosphatase-like_dom"/>
</dbReference>
<feature type="domain" description="PPM-type phosphatase" evidence="1">
    <location>
        <begin position="42"/>
        <end position="281"/>
    </location>
</feature>
<dbReference type="Gene3D" id="3.60.40.10">
    <property type="entry name" value="PPM-type phosphatase domain"/>
    <property type="match status" value="1"/>
</dbReference>
<reference evidence="2" key="1">
    <citation type="journal article" date="2016" name="Nat. Genet.">
        <title>A high-quality carrot genome assembly provides new insights into carotenoid accumulation and asterid genome evolution.</title>
        <authorList>
            <person name="Iorizzo M."/>
            <person name="Ellison S."/>
            <person name="Senalik D."/>
            <person name="Zeng P."/>
            <person name="Satapoomin P."/>
            <person name="Huang J."/>
            <person name="Bowman M."/>
            <person name="Iovene M."/>
            <person name="Sanseverino W."/>
            <person name="Cavagnaro P."/>
            <person name="Yildiz M."/>
            <person name="Macko-Podgorni A."/>
            <person name="Moranska E."/>
            <person name="Grzebelus E."/>
            <person name="Grzebelus D."/>
            <person name="Ashrafi H."/>
            <person name="Zheng Z."/>
            <person name="Cheng S."/>
            <person name="Spooner D."/>
            <person name="Van Deynze A."/>
            <person name="Simon P."/>
        </authorList>
    </citation>
    <scope>NUCLEOTIDE SEQUENCE</scope>
    <source>
        <tissue evidence="2">Leaf</tissue>
    </source>
</reference>
<dbReference type="CDD" id="cd00143">
    <property type="entry name" value="PP2Cc"/>
    <property type="match status" value="1"/>
</dbReference>
<accession>A0AAF0W4R3</accession>
<proteinExistence type="predicted"/>
<dbReference type="PANTHER" id="PTHR47992">
    <property type="entry name" value="PROTEIN PHOSPHATASE"/>
    <property type="match status" value="1"/>
</dbReference>
<reference evidence="2" key="2">
    <citation type="submission" date="2022-03" db="EMBL/GenBank/DDBJ databases">
        <title>Draft title - Genomic analysis of global carrot germplasm unveils the trajectory of domestication and the origin of high carotenoid orange carrot.</title>
        <authorList>
            <person name="Iorizzo M."/>
            <person name="Ellison S."/>
            <person name="Senalik D."/>
            <person name="Macko-Podgorni A."/>
            <person name="Grzebelus D."/>
            <person name="Bostan H."/>
            <person name="Rolling W."/>
            <person name="Curaba J."/>
            <person name="Simon P."/>
        </authorList>
    </citation>
    <scope>NUCLEOTIDE SEQUENCE</scope>
    <source>
        <tissue evidence="2">Leaf</tissue>
    </source>
</reference>